<keyword evidence="1" id="KW-1133">Transmembrane helix</keyword>
<proteinExistence type="predicted"/>
<feature type="signal peptide" evidence="2">
    <location>
        <begin position="1"/>
        <end position="21"/>
    </location>
</feature>
<reference evidence="3" key="1">
    <citation type="submission" date="2022-01" db="EMBL/GenBank/DDBJ databases">
        <authorList>
            <person name="King R."/>
        </authorList>
    </citation>
    <scope>NUCLEOTIDE SEQUENCE</scope>
</reference>
<dbReference type="Proteomes" id="UP001153620">
    <property type="component" value="Chromosome 3"/>
</dbReference>
<keyword evidence="4" id="KW-1185">Reference proteome</keyword>
<dbReference type="AlphaFoldDB" id="A0A9N9S3T2"/>
<evidence type="ECO:0000313" key="3">
    <source>
        <dbReference type="EMBL" id="CAG9809346.1"/>
    </source>
</evidence>
<dbReference type="OrthoDB" id="10624037at2759"/>
<reference evidence="3" key="2">
    <citation type="submission" date="2022-10" db="EMBL/GenBank/DDBJ databases">
        <authorList>
            <consortium name="ENA_rothamsted_submissions"/>
            <consortium name="culmorum"/>
            <person name="King R."/>
        </authorList>
    </citation>
    <scope>NUCLEOTIDE SEQUENCE</scope>
</reference>
<keyword evidence="1" id="KW-0812">Transmembrane</keyword>
<feature type="transmembrane region" description="Helical" evidence="1">
    <location>
        <begin position="127"/>
        <end position="151"/>
    </location>
</feature>
<evidence type="ECO:0000256" key="2">
    <source>
        <dbReference type="SAM" id="SignalP"/>
    </source>
</evidence>
<sequence length="162" mass="18537">MRFLIIFIIFVHALLIPASYGFLDLETTTVKNFVLPKAVRNFVKINLDKSETLNERNYNHRTTTQRQEIEIPNESTSHEVIDTTINANLVTTAESKLHSDTTTTRGPLIPDERIQIKKPEPETNPSVLWFFSGALAGVLLSFIVFSIYSFFKSRTESIYQNL</sequence>
<keyword evidence="2" id="KW-0732">Signal</keyword>
<protein>
    <submittedName>
        <fullName evidence="3">Uncharacterized protein</fullName>
    </submittedName>
</protein>
<keyword evidence="1" id="KW-0472">Membrane</keyword>
<organism evidence="3 4">
    <name type="scientific">Chironomus riparius</name>
    <dbReference type="NCBI Taxonomy" id="315576"/>
    <lineage>
        <taxon>Eukaryota</taxon>
        <taxon>Metazoa</taxon>
        <taxon>Ecdysozoa</taxon>
        <taxon>Arthropoda</taxon>
        <taxon>Hexapoda</taxon>
        <taxon>Insecta</taxon>
        <taxon>Pterygota</taxon>
        <taxon>Neoptera</taxon>
        <taxon>Endopterygota</taxon>
        <taxon>Diptera</taxon>
        <taxon>Nematocera</taxon>
        <taxon>Chironomoidea</taxon>
        <taxon>Chironomidae</taxon>
        <taxon>Chironominae</taxon>
        <taxon>Chironomus</taxon>
    </lineage>
</organism>
<accession>A0A9N9S3T2</accession>
<evidence type="ECO:0000256" key="1">
    <source>
        <dbReference type="SAM" id="Phobius"/>
    </source>
</evidence>
<gene>
    <name evidence="3" type="ORF">CHIRRI_LOCUS12173</name>
</gene>
<dbReference type="EMBL" id="OU895879">
    <property type="protein sequence ID" value="CAG9809346.1"/>
    <property type="molecule type" value="Genomic_DNA"/>
</dbReference>
<evidence type="ECO:0000313" key="4">
    <source>
        <dbReference type="Proteomes" id="UP001153620"/>
    </source>
</evidence>
<feature type="chain" id="PRO_5040412434" evidence="2">
    <location>
        <begin position="22"/>
        <end position="162"/>
    </location>
</feature>
<name>A0A9N9S3T2_9DIPT</name>